<dbReference type="SMART" id="SM00857">
    <property type="entry name" value="Resolvase"/>
    <property type="match status" value="1"/>
</dbReference>
<name>A0A3M5SUN5_9PSED</name>
<gene>
    <name evidence="6" type="ORF">ALP32_01341</name>
</gene>
<dbReference type="EMBL" id="RBTX01000664">
    <property type="protein sequence ID" value="RMU25019.1"/>
    <property type="molecule type" value="Genomic_DNA"/>
</dbReference>
<dbReference type="GO" id="GO:0003677">
    <property type="term" value="F:DNA binding"/>
    <property type="evidence" value="ECO:0007669"/>
    <property type="project" value="UniProtKB-KW"/>
</dbReference>
<feature type="coiled-coil region" evidence="3">
    <location>
        <begin position="490"/>
        <end position="517"/>
    </location>
</feature>
<organism evidence="6 7">
    <name type="scientific">Pseudomonas avellanae</name>
    <dbReference type="NCBI Taxonomy" id="46257"/>
    <lineage>
        <taxon>Bacteria</taxon>
        <taxon>Pseudomonadati</taxon>
        <taxon>Pseudomonadota</taxon>
        <taxon>Gammaproteobacteria</taxon>
        <taxon>Pseudomonadales</taxon>
        <taxon>Pseudomonadaceae</taxon>
        <taxon>Pseudomonas</taxon>
    </lineage>
</organism>
<protein>
    <submittedName>
        <fullName evidence="6">Site-specific recombinase DNA invertase Pin-like protein</fullName>
    </submittedName>
</protein>
<dbReference type="CDD" id="cd00338">
    <property type="entry name" value="Ser_Recombinase"/>
    <property type="match status" value="1"/>
</dbReference>
<dbReference type="SUPFAM" id="SSF53041">
    <property type="entry name" value="Resolvase-like"/>
    <property type="match status" value="1"/>
</dbReference>
<dbReference type="GO" id="GO:0000150">
    <property type="term" value="F:DNA strand exchange activity"/>
    <property type="evidence" value="ECO:0007669"/>
    <property type="project" value="InterPro"/>
</dbReference>
<dbReference type="Pfam" id="PF07508">
    <property type="entry name" value="Recombinase"/>
    <property type="match status" value="1"/>
</dbReference>
<dbReference type="InterPro" id="IPR038109">
    <property type="entry name" value="DNA_bind_recomb_sf"/>
</dbReference>
<keyword evidence="1" id="KW-0238">DNA-binding</keyword>
<accession>A0A3M5SUN5</accession>
<sequence length="598" mass="69872">MVFSHFSKRHRKPGMPTAYAYIRYSSKAQGEAGRDSVDRQMASIQAITKQQGIELPPENIYSDTGISAHDGSNKRKGKLKELIDMISDMHIREGDYIFVESIDRLSRQRLLQAKELVNGILEKGVILITTIDGQRYEKPNATNRIDDLQQDILLSVIAKRAYEESNTKSIRRKSAWNRAKKLAEDGKVIFNAHNPPYGIRYNPELNCFEINEDEAQEIRDFFESLKYVGVSLSIKKLNAYSKRQWSNRNIKHLIDTKYVLGAYMAQRRDENKKKVFERYIENYYPQIVSYELFDEAIAAMKNRAHRKNYGNQSVGSLNIFRHSIKCGCCGASMLFEKQTNPKGVVYPYFQCYTRKELKNGCDQPRFRFDLAFGLFLELIYQSTTNEDFDVHPWQNEDPNPERQYEWITRESGMIYRLPTQEDIDEEERVENFRELLIKLLSNRESQTKDNKKIVELNNLLLEQKSYRDNLMKSFAGFTSGVIPKEFLEVVSKTEANINDIEQNLAELQTQINIKKTTINIYSENDIIDLYKTEDGRLKINQFFVANDITFKFNFDKTTRTLFANIFQNGFQIDRIAKKFSLHNPLKDFGINNLNEYFN</sequence>
<dbReference type="InterPro" id="IPR036162">
    <property type="entry name" value="Resolvase-like_N_sf"/>
</dbReference>
<evidence type="ECO:0000256" key="2">
    <source>
        <dbReference type="ARBA" id="ARBA00023172"/>
    </source>
</evidence>
<keyword evidence="3" id="KW-0175">Coiled coil</keyword>
<dbReference type="Pfam" id="PF00239">
    <property type="entry name" value="Resolvase"/>
    <property type="match status" value="1"/>
</dbReference>
<comment type="caution">
    <text evidence="6">The sequence shown here is derived from an EMBL/GenBank/DDBJ whole genome shotgun (WGS) entry which is preliminary data.</text>
</comment>
<dbReference type="PROSITE" id="PS51737">
    <property type="entry name" value="RECOMBINASE_DNA_BIND"/>
    <property type="match status" value="1"/>
</dbReference>
<dbReference type="Gene3D" id="3.40.50.1390">
    <property type="entry name" value="Resolvase, N-terminal catalytic domain"/>
    <property type="match status" value="1"/>
</dbReference>
<evidence type="ECO:0000259" key="4">
    <source>
        <dbReference type="PROSITE" id="PS51736"/>
    </source>
</evidence>
<evidence type="ECO:0000256" key="3">
    <source>
        <dbReference type="SAM" id="Coils"/>
    </source>
</evidence>
<evidence type="ECO:0000259" key="5">
    <source>
        <dbReference type="PROSITE" id="PS51737"/>
    </source>
</evidence>
<evidence type="ECO:0000256" key="1">
    <source>
        <dbReference type="ARBA" id="ARBA00023125"/>
    </source>
</evidence>
<feature type="domain" description="Recombinase" evidence="5">
    <location>
        <begin position="196"/>
        <end position="306"/>
    </location>
</feature>
<evidence type="ECO:0000313" key="7">
    <source>
        <dbReference type="Proteomes" id="UP000281514"/>
    </source>
</evidence>
<dbReference type="InterPro" id="IPR025827">
    <property type="entry name" value="Zn_ribbon_recom_dom"/>
</dbReference>
<dbReference type="PROSITE" id="PS51736">
    <property type="entry name" value="RECOMBINASES_3"/>
    <property type="match status" value="1"/>
</dbReference>
<dbReference type="InterPro" id="IPR006119">
    <property type="entry name" value="Resolv_N"/>
</dbReference>
<reference evidence="6 7" key="1">
    <citation type="submission" date="2018-08" db="EMBL/GenBank/DDBJ databases">
        <title>Recombination of ecologically and evolutionarily significant loci maintains genetic cohesion in the Pseudomonas syringae species complex.</title>
        <authorList>
            <person name="Dillon M."/>
            <person name="Thakur S."/>
            <person name="Almeida R.N.D."/>
            <person name="Weir B.S."/>
            <person name="Guttman D.S."/>
        </authorList>
    </citation>
    <scope>NUCLEOTIDE SEQUENCE [LARGE SCALE GENOMIC DNA]</scope>
    <source>
        <strain evidence="6 7">ICMP 9749</strain>
    </source>
</reference>
<dbReference type="Pfam" id="PF13408">
    <property type="entry name" value="Zn_ribbon_recom"/>
    <property type="match status" value="1"/>
</dbReference>
<feature type="domain" description="Resolvase/invertase-type recombinase catalytic" evidence="4">
    <location>
        <begin position="17"/>
        <end position="183"/>
    </location>
</feature>
<evidence type="ECO:0000313" key="6">
    <source>
        <dbReference type="EMBL" id="RMU25019.1"/>
    </source>
</evidence>
<dbReference type="PANTHER" id="PTHR30461">
    <property type="entry name" value="DNA-INVERTASE FROM LAMBDOID PROPHAGE"/>
    <property type="match status" value="1"/>
</dbReference>
<dbReference type="Proteomes" id="UP000281514">
    <property type="component" value="Unassembled WGS sequence"/>
</dbReference>
<dbReference type="InterPro" id="IPR050639">
    <property type="entry name" value="SSR_resolvase"/>
</dbReference>
<dbReference type="PANTHER" id="PTHR30461:SF2">
    <property type="entry name" value="SERINE RECOMBINASE PINE-RELATED"/>
    <property type="match status" value="1"/>
</dbReference>
<dbReference type="AlphaFoldDB" id="A0A3M5SUN5"/>
<dbReference type="Gene3D" id="3.90.1750.20">
    <property type="entry name" value="Putative Large Serine Recombinase, Chain B, Domain 2"/>
    <property type="match status" value="1"/>
</dbReference>
<dbReference type="InterPro" id="IPR011109">
    <property type="entry name" value="DNA_bind_recombinase_dom"/>
</dbReference>
<proteinExistence type="predicted"/>
<keyword evidence="2" id="KW-0233">DNA recombination</keyword>